<evidence type="ECO:0000256" key="1">
    <source>
        <dbReference type="SAM" id="MobiDB-lite"/>
    </source>
</evidence>
<reference evidence="2" key="1">
    <citation type="submission" date="2017-07" db="EMBL/GenBank/DDBJ databases">
        <title>Taro Niue Genome Assembly and Annotation.</title>
        <authorList>
            <person name="Atibalentja N."/>
            <person name="Keating K."/>
            <person name="Fields C.J."/>
        </authorList>
    </citation>
    <scope>NUCLEOTIDE SEQUENCE</scope>
    <source>
        <strain evidence="2">Niue_2</strain>
        <tissue evidence="2">Leaf</tissue>
    </source>
</reference>
<evidence type="ECO:0000313" key="2">
    <source>
        <dbReference type="EMBL" id="MQM07705.1"/>
    </source>
</evidence>
<protein>
    <submittedName>
        <fullName evidence="2">Uncharacterized protein</fullName>
    </submittedName>
</protein>
<feature type="compositionally biased region" description="Polar residues" evidence="1">
    <location>
        <begin position="14"/>
        <end position="26"/>
    </location>
</feature>
<accession>A0A843WTC7</accession>
<feature type="region of interest" description="Disordered" evidence="1">
    <location>
        <begin position="1"/>
        <end position="88"/>
    </location>
</feature>
<comment type="caution">
    <text evidence="2">The sequence shown here is derived from an EMBL/GenBank/DDBJ whole genome shotgun (WGS) entry which is preliminary data.</text>
</comment>
<keyword evidence="3" id="KW-1185">Reference proteome</keyword>
<proteinExistence type="predicted"/>
<evidence type="ECO:0000313" key="3">
    <source>
        <dbReference type="Proteomes" id="UP000652761"/>
    </source>
</evidence>
<name>A0A843WTC7_COLES</name>
<gene>
    <name evidence="2" type="ORF">Taro_040546</name>
</gene>
<organism evidence="2 3">
    <name type="scientific">Colocasia esculenta</name>
    <name type="common">Wild taro</name>
    <name type="synonym">Arum esculentum</name>
    <dbReference type="NCBI Taxonomy" id="4460"/>
    <lineage>
        <taxon>Eukaryota</taxon>
        <taxon>Viridiplantae</taxon>
        <taxon>Streptophyta</taxon>
        <taxon>Embryophyta</taxon>
        <taxon>Tracheophyta</taxon>
        <taxon>Spermatophyta</taxon>
        <taxon>Magnoliopsida</taxon>
        <taxon>Liliopsida</taxon>
        <taxon>Araceae</taxon>
        <taxon>Aroideae</taxon>
        <taxon>Colocasieae</taxon>
        <taxon>Colocasia</taxon>
    </lineage>
</organism>
<dbReference type="EMBL" id="NMUH01003938">
    <property type="protein sequence ID" value="MQM07705.1"/>
    <property type="molecule type" value="Genomic_DNA"/>
</dbReference>
<dbReference type="AlphaFoldDB" id="A0A843WTC7"/>
<dbReference type="Proteomes" id="UP000652761">
    <property type="component" value="Unassembled WGS sequence"/>
</dbReference>
<feature type="compositionally biased region" description="Low complexity" evidence="1">
    <location>
        <begin position="69"/>
        <end position="81"/>
    </location>
</feature>
<sequence length="295" mass="32972">MVTQDDLGEGPSVLQHTHSSAGTLSSGGLPFPPDPLEDPCGPAALVPFPSNKPLDTPPEPPININPRLGSRVESSMSPSPSRKSKGSGIPRKYLIDLVQRCGALLAIEEFAQEAVILNIEALHEEEGLDDGFGVYEIITEEDPVNEEDGEIEDTAEMYASGMRRFDERTSAVDEPTKEDGTFPEDAEAEDRRAIRRAALRYTIVGELELLDERRLAAADHVLSYQNRISRSFQKKVIEHKLHECDMVLKSKLQVNWEGPYIVKEVYPRNAYKLVNADGEELSHQWNGLYLKRFYP</sequence>